<evidence type="ECO:0000313" key="3">
    <source>
        <dbReference type="Proteomes" id="UP000195991"/>
    </source>
</evidence>
<evidence type="ECO:0000313" key="2">
    <source>
        <dbReference type="EMBL" id="SCC45686.1"/>
    </source>
</evidence>
<evidence type="ECO:0000256" key="1">
    <source>
        <dbReference type="SAM" id="Phobius"/>
    </source>
</evidence>
<organism evidence="2 3">
    <name type="scientific">Bacillus thuringiensis</name>
    <dbReference type="NCBI Taxonomy" id="1428"/>
    <lineage>
        <taxon>Bacteria</taxon>
        <taxon>Bacillati</taxon>
        <taxon>Bacillota</taxon>
        <taxon>Bacilli</taxon>
        <taxon>Bacillales</taxon>
        <taxon>Bacillaceae</taxon>
        <taxon>Bacillus</taxon>
        <taxon>Bacillus cereus group</taxon>
    </lineage>
</organism>
<proteinExistence type="predicted"/>
<accession>A0A1C4EQ23</accession>
<name>A0A1C4EQ23_BACTU</name>
<gene>
    <name evidence="2" type="ORF">BTT61001_03385</name>
</gene>
<dbReference type="AlphaFoldDB" id="A0A1C4EQ23"/>
<feature type="transmembrane region" description="Helical" evidence="1">
    <location>
        <begin position="12"/>
        <end position="31"/>
    </location>
</feature>
<keyword evidence="1" id="KW-0812">Transmembrane</keyword>
<dbReference type="EMBL" id="FMBI01000034">
    <property type="protein sequence ID" value="SCC45686.1"/>
    <property type="molecule type" value="Genomic_DNA"/>
</dbReference>
<keyword evidence="1" id="KW-0472">Membrane</keyword>
<reference evidence="2 3" key="1">
    <citation type="submission" date="2016-08" db="EMBL/GenBank/DDBJ databases">
        <authorList>
            <person name="Seilhamer J.J."/>
        </authorList>
    </citation>
    <scope>NUCLEOTIDE SEQUENCE [LARGE SCALE GENOMIC DNA]</scope>
    <source>
        <strain evidence="2 3">IEBC_T61001</strain>
    </source>
</reference>
<protein>
    <submittedName>
        <fullName evidence="2">Uncharacterized protein</fullName>
    </submittedName>
</protein>
<dbReference type="Proteomes" id="UP000195991">
    <property type="component" value="Unassembled WGS sequence"/>
</dbReference>
<sequence>MVFMMIMNVGKLVFNVRIGLLLLHLVMKLLLGFPMSVMKNS</sequence>
<keyword evidence="1" id="KW-1133">Transmembrane helix</keyword>